<dbReference type="AlphaFoldDB" id="A0AAW1K2E2"/>
<gene>
    <name evidence="1" type="ORF">QE152_g25345</name>
</gene>
<organism evidence="1 2">
    <name type="scientific">Popillia japonica</name>
    <name type="common">Japanese beetle</name>
    <dbReference type="NCBI Taxonomy" id="7064"/>
    <lineage>
        <taxon>Eukaryota</taxon>
        <taxon>Metazoa</taxon>
        <taxon>Ecdysozoa</taxon>
        <taxon>Arthropoda</taxon>
        <taxon>Hexapoda</taxon>
        <taxon>Insecta</taxon>
        <taxon>Pterygota</taxon>
        <taxon>Neoptera</taxon>
        <taxon>Endopterygota</taxon>
        <taxon>Coleoptera</taxon>
        <taxon>Polyphaga</taxon>
        <taxon>Scarabaeiformia</taxon>
        <taxon>Scarabaeidae</taxon>
        <taxon>Rutelinae</taxon>
        <taxon>Popillia</taxon>
    </lineage>
</organism>
<accession>A0AAW1K2E2</accession>
<name>A0AAW1K2E2_POPJA</name>
<proteinExistence type="predicted"/>
<dbReference type="EMBL" id="JASPKY010000276">
    <property type="protein sequence ID" value="KAK9711674.1"/>
    <property type="molecule type" value="Genomic_DNA"/>
</dbReference>
<evidence type="ECO:0000313" key="2">
    <source>
        <dbReference type="Proteomes" id="UP001458880"/>
    </source>
</evidence>
<reference evidence="1 2" key="1">
    <citation type="journal article" date="2024" name="BMC Genomics">
        <title>De novo assembly and annotation of Popillia japonica's genome with initial clues to its potential as an invasive pest.</title>
        <authorList>
            <person name="Cucini C."/>
            <person name="Boschi S."/>
            <person name="Funari R."/>
            <person name="Cardaioli E."/>
            <person name="Iannotti N."/>
            <person name="Marturano G."/>
            <person name="Paoli F."/>
            <person name="Bruttini M."/>
            <person name="Carapelli A."/>
            <person name="Frati F."/>
            <person name="Nardi F."/>
        </authorList>
    </citation>
    <scope>NUCLEOTIDE SEQUENCE [LARGE SCALE GENOMIC DNA]</scope>
    <source>
        <strain evidence="1">DMR45628</strain>
    </source>
</reference>
<comment type="caution">
    <text evidence="1">The sequence shown here is derived from an EMBL/GenBank/DDBJ whole genome shotgun (WGS) entry which is preliminary data.</text>
</comment>
<protein>
    <submittedName>
        <fullName evidence="1">Uncharacterized protein</fullName>
    </submittedName>
</protein>
<sequence>METYVAVLRSCDQVKICITCDGKYDFLRTKVCFKKKRLITHLELQILLQLEDDCESYLRKCGVNDDENQLNASI</sequence>
<evidence type="ECO:0000313" key="1">
    <source>
        <dbReference type="EMBL" id="KAK9711674.1"/>
    </source>
</evidence>
<dbReference type="Proteomes" id="UP001458880">
    <property type="component" value="Unassembled WGS sequence"/>
</dbReference>
<keyword evidence="2" id="KW-1185">Reference proteome</keyword>